<name>A0A4Y2M848_ARAVE</name>
<feature type="compositionally biased region" description="Basic and acidic residues" evidence="1">
    <location>
        <begin position="81"/>
        <end position="95"/>
    </location>
</feature>
<evidence type="ECO:0000313" key="3">
    <source>
        <dbReference type="Proteomes" id="UP000499080"/>
    </source>
</evidence>
<dbReference type="AlphaFoldDB" id="A0A4Y2M848"/>
<feature type="region of interest" description="Disordered" evidence="1">
    <location>
        <begin position="70"/>
        <end position="95"/>
    </location>
</feature>
<reference evidence="2 3" key="1">
    <citation type="journal article" date="2019" name="Sci. Rep.">
        <title>Orb-weaving spider Araneus ventricosus genome elucidates the spidroin gene catalogue.</title>
        <authorList>
            <person name="Kono N."/>
            <person name="Nakamura H."/>
            <person name="Ohtoshi R."/>
            <person name="Moran D.A.P."/>
            <person name="Shinohara A."/>
            <person name="Yoshida Y."/>
            <person name="Fujiwara M."/>
            <person name="Mori M."/>
            <person name="Tomita M."/>
            <person name="Arakawa K."/>
        </authorList>
    </citation>
    <scope>NUCLEOTIDE SEQUENCE [LARGE SCALE GENOMIC DNA]</scope>
</reference>
<feature type="region of interest" description="Disordered" evidence="1">
    <location>
        <begin position="1"/>
        <end position="39"/>
    </location>
</feature>
<dbReference type="Proteomes" id="UP000499080">
    <property type="component" value="Unassembled WGS sequence"/>
</dbReference>
<proteinExistence type="predicted"/>
<comment type="caution">
    <text evidence="2">The sequence shown here is derived from an EMBL/GenBank/DDBJ whole genome shotgun (WGS) entry which is preliminary data.</text>
</comment>
<gene>
    <name evidence="2" type="ORF">AVEN_182047_1</name>
</gene>
<evidence type="ECO:0000313" key="2">
    <source>
        <dbReference type="EMBL" id="GBN22762.1"/>
    </source>
</evidence>
<evidence type="ECO:0000256" key="1">
    <source>
        <dbReference type="SAM" id="MobiDB-lite"/>
    </source>
</evidence>
<feature type="compositionally biased region" description="Basic residues" evidence="1">
    <location>
        <begin position="16"/>
        <end position="31"/>
    </location>
</feature>
<accession>A0A4Y2M848</accession>
<dbReference type="EMBL" id="BGPR01006902">
    <property type="protein sequence ID" value="GBN22762.1"/>
    <property type="molecule type" value="Genomic_DNA"/>
</dbReference>
<keyword evidence="3" id="KW-1185">Reference proteome</keyword>
<organism evidence="2 3">
    <name type="scientific">Araneus ventricosus</name>
    <name type="common">Orbweaver spider</name>
    <name type="synonym">Epeira ventricosa</name>
    <dbReference type="NCBI Taxonomy" id="182803"/>
    <lineage>
        <taxon>Eukaryota</taxon>
        <taxon>Metazoa</taxon>
        <taxon>Ecdysozoa</taxon>
        <taxon>Arthropoda</taxon>
        <taxon>Chelicerata</taxon>
        <taxon>Arachnida</taxon>
        <taxon>Araneae</taxon>
        <taxon>Araneomorphae</taxon>
        <taxon>Entelegynae</taxon>
        <taxon>Araneoidea</taxon>
        <taxon>Araneidae</taxon>
        <taxon>Araneus</taxon>
    </lineage>
</organism>
<sequence length="95" mass="11561">MKQHIGNIVLKANSRNSKRTRRHERTTRHHNAQTPSNNGTYVRYASRLRFTKRRQQHADKVRITRWHANNKPVKKHHRSPHRQEFNEYRQRAGAY</sequence>
<protein>
    <submittedName>
        <fullName evidence="2">Uncharacterized protein</fullName>
    </submittedName>
</protein>